<feature type="transmembrane region" description="Helical" evidence="6">
    <location>
        <begin position="7"/>
        <end position="29"/>
    </location>
</feature>
<evidence type="ECO:0000256" key="6">
    <source>
        <dbReference type="SAM" id="Phobius"/>
    </source>
</evidence>
<keyword evidence="4 6" id="KW-1133">Transmembrane helix</keyword>
<feature type="transmembrane region" description="Helical" evidence="6">
    <location>
        <begin position="359"/>
        <end position="379"/>
    </location>
</feature>
<comment type="subcellular location">
    <subcellularLocation>
        <location evidence="1">Cell membrane</location>
        <topology evidence="1">Multi-pass membrane protein</topology>
    </subcellularLocation>
</comment>
<dbReference type="HOGENOM" id="CLU_022017_0_2_9"/>
<gene>
    <name evidence="7" type="ORF">BMMGA3_15530</name>
</gene>
<dbReference type="InterPro" id="IPR050833">
    <property type="entry name" value="Poly_Biosynth_Transport"/>
</dbReference>
<keyword evidence="5 6" id="KW-0472">Membrane</keyword>
<feature type="transmembrane region" description="Helical" evidence="6">
    <location>
        <begin position="327"/>
        <end position="347"/>
    </location>
</feature>
<feature type="transmembrane region" description="Helical" evidence="6">
    <location>
        <begin position="292"/>
        <end position="315"/>
    </location>
</feature>
<sequence length="421" mass="47979">MSDKKRLFENFISLTILQGANYILPLITFPYLVRILGPEKFGLISFSQAFIQYFILITDYGFNLTATRQISINRNDKKKISQILSSVLTIKLFFMILSLLLLYVTVSLFDKFKYHSYIYFYTFGIVIGNVLFPVWFFQGLEKMKYITVLNISTRLISMLCIFIFIREVSDFKYVPIINSVASILIGCVSIFIVFSKFKVCYSIPSLKMIKEQLIEGWYVFISSIATSLYTISNTFILGLFTNNVIVGYYASGEKLVKAVQGLIQPVSQTIYPYINNLAQQSKERALTFISKIFCGIGIVTFATSLFLFYFSHILVNLVLGTKYEESIIIVKILSFLPFIVGLSNILGIQTMLTFNYKKAFSTILILSSLFNILSAFILVPTFKHIGTATSVLITETIVSMSMLLYLNRKGIRFFGGKQKDV</sequence>
<feature type="transmembrane region" description="Helical" evidence="6">
    <location>
        <begin position="118"/>
        <end position="138"/>
    </location>
</feature>
<dbReference type="OrthoDB" id="9815702at2"/>
<keyword evidence="3 6" id="KW-0812">Transmembrane</keyword>
<feature type="transmembrane region" description="Helical" evidence="6">
    <location>
        <begin position="83"/>
        <end position="106"/>
    </location>
</feature>
<dbReference type="AlphaFoldDB" id="I3EBA9"/>
<dbReference type="InterPro" id="IPR002797">
    <property type="entry name" value="Polysacc_synth"/>
</dbReference>
<evidence type="ECO:0000256" key="2">
    <source>
        <dbReference type="ARBA" id="ARBA00022475"/>
    </source>
</evidence>
<reference evidence="7 8" key="1">
    <citation type="journal article" date="2015" name="BMC Genomics">
        <title>Transcriptome analysis of thermophilic methylotrophic Bacillus methanolicus MGA3 using RNA-sequencing provides detailed insights into its previously uncharted transcriptional landscape.</title>
        <authorList>
            <person name="Irla M."/>
            <person name="Neshat A."/>
            <person name="Brautaset T."/>
            <person name="Ruckert C."/>
            <person name="Kalinowski J."/>
            <person name="Wendisch V.F."/>
        </authorList>
    </citation>
    <scope>NUCLEOTIDE SEQUENCE [LARGE SCALE GENOMIC DNA]</scope>
    <source>
        <strain evidence="8">MGA3 / ATCC 53907</strain>
    </source>
</reference>
<dbReference type="CDD" id="cd13128">
    <property type="entry name" value="MATE_Wzx_like"/>
    <property type="match status" value="1"/>
</dbReference>
<feature type="transmembrane region" description="Helical" evidence="6">
    <location>
        <begin position="171"/>
        <end position="194"/>
    </location>
</feature>
<dbReference type="Pfam" id="PF01943">
    <property type="entry name" value="Polysacc_synt"/>
    <property type="match status" value="1"/>
</dbReference>
<name>I3EBA9_BACMM</name>
<dbReference type="RefSeq" id="WP_003346640.1">
    <property type="nucleotide sequence ID" value="NZ_ADWW01000001.1"/>
</dbReference>
<proteinExistence type="predicted"/>
<accession>I3EBA9</accession>
<evidence type="ECO:0000256" key="1">
    <source>
        <dbReference type="ARBA" id="ARBA00004651"/>
    </source>
</evidence>
<evidence type="ECO:0000256" key="4">
    <source>
        <dbReference type="ARBA" id="ARBA00022989"/>
    </source>
</evidence>
<dbReference type="PANTHER" id="PTHR30250">
    <property type="entry name" value="PST FAMILY PREDICTED COLANIC ACID TRANSPORTER"/>
    <property type="match status" value="1"/>
</dbReference>
<keyword evidence="8" id="KW-1185">Reference proteome</keyword>
<feature type="transmembrane region" description="Helical" evidence="6">
    <location>
        <begin position="41"/>
        <end position="62"/>
    </location>
</feature>
<feature type="transmembrane region" description="Helical" evidence="6">
    <location>
        <begin position="385"/>
        <end position="406"/>
    </location>
</feature>
<dbReference type="PANTHER" id="PTHR30250:SF11">
    <property type="entry name" value="O-ANTIGEN TRANSPORTER-RELATED"/>
    <property type="match status" value="1"/>
</dbReference>
<feature type="transmembrane region" description="Helical" evidence="6">
    <location>
        <begin position="145"/>
        <end position="165"/>
    </location>
</feature>
<dbReference type="EMBL" id="CP007739">
    <property type="protein sequence ID" value="AIE61461.1"/>
    <property type="molecule type" value="Genomic_DNA"/>
</dbReference>
<dbReference type="STRING" id="796606.BMMGA3_15530"/>
<evidence type="ECO:0000313" key="7">
    <source>
        <dbReference type="EMBL" id="AIE61461.1"/>
    </source>
</evidence>
<dbReference type="KEGG" id="bmet:BMMGA3_15530"/>
<evidence type="ECO:0000256" key="3">
    <source>
        <dbReference type="ARBA" id="ARBA00022692"/>
    </source>
</evidence>
<protein>
    <submittedName>
        <fullName evidence="7">Polysaccharide biosynthesis protein</fullName>
    </submittedName>
</protein>
<evidence type="ECO:0000313" key="8">
    <source>
        <dbReference type="Proteomes" id="UP000027602"/>
    </source>
</evidence>
<keyword evidence="2" id="KW-1003">Cell membrane</keyword>
<evidence type="ECO:0000256" key="5">
    <source>
        <dbReference type="ARBA" id="ARBA00023136"/>
    </source>
</evidence>
<dbReference type="eggNOG" id="COG2244">
    <property type="taxonomic scope" value="Bacteria"/>
</dbReference>
<dbReference type="GO" id="GO:0005886">
    <property type="term" value="C:plasma membrane"/>
    <property type="evidence" value="ECO:0007669"/>
    <property type="project" value="UniProtKB-SubCell"/>
</dbReference>
<organism evidence="7 8">
    <name type="scientific">Bacillus methanolicus (strain MGA3 / ATCC 53907)</name>
    <dbReference type="NCBI Taxonomy" id="796606"/>
    <lineage>
        <taxon>Bacteria</taxon>
        <taxon>Bacillati</taxon>
        <taxon>Bacillota</taxon>
        <taxon>Bacilli</taxon>
        <taxon>Bacillales</taxon>
        <taxon>Bacillaceae</taxon>
        <taxon>Bacillus</taxon>
    </lineage>
</organism>
<dbReference type="Proteomes" id="UP000027602">
    <property type="component" value="Chromosome"/>
</dbReference>